<feature type="region of interest" description="Disordered" evidence="1">
    <location>
        <begin position="1"/>
        <end position="23"/>
    </location>
</feature>
<dbReference type="PANTHER" id="PTHR33238:SF7">
    <property type="entry name" value="IRON-DEPENDENT TRANSCRIPTIONAL REGULATOR"/>
    <property type="match status" value="1"/>
</dbReference>
<sequence>MADRQRSGTGVDTMSDASSASLPVSPAEGRHLCGLLVLTLADDSPVGTGVLADSLGVSGPTVTETIKTLDEAGLVTYEPYVGVELAPRGERIARDLLWRRCLVQQFFETVDISLDTEQAYRIGRTVPSGELSRLDDQLSRPCDRPCEATDALDCERLVSR</sequence>
<evidence type="ECO:0000313" key="2">
    <source>
        <dbReference type="EMBL" id="OYR57279.1"/>
    </source>
</evidence>
<dbReference type="SUPFAM" id="SSF46785">
    <property type="entry name" value="Winged helix' DNA-binding domain"/>
    <property type="match status" value="1"/>
</dbReference>
<dbReference type="InterPro" id="IPR022689">
    <property type="entry name" value="Iron_dep_repressor"/>
</dbReference>
<evidence type="ECO:0000313" key="3">
    <source>
        <dbReference type="Proteomes" id="UP000216409"/>
    </source>
</evidence>
<name>A0A256IL59_HALEZ</name>
<feature type="compositionally biased region" description="Polar residues" evidence="1">
    <location>
        <begin position="7"/>
        <end position="22"/>
    </location>
</feature>
<gene>
    <name evidence="2" type="ORF">DJ83_17325</name>
</gene>
<dbReference type="PANTHER" id="PTHR33238">
    <property type="entry name" value="IRON (METAL) DEPENDENT REPRESSOR, DTXR FAMILY"/>
    <property type="match status" value="1"/>
</dbReference>
<dbReference type="InterPro" id="IPR022687">
    <property type="entry name" value="HTH_DTXR"/>
</dbReference>
<organism evidence="2 3">
    <name type="scientific">Halorubrum ezzemoulense</name>
    <name type="common">Halorubrum chaoviator</name>
    <dbReference type="NCBI Taxonomy" id="337243"/>
    <lineage>
        <taxon>Archaea</taxon>
        <taxon>Methanobacteriati</taxon>
        <taxon>Methanobacteriota</taxon>
        <taxon>Stenosarchaea group</taxon>
        <taxon>Halobacteria</taxon>
        <taxon>Halobacteriales</taxon>
        <taxon>Haloferacaceae</taxon>
        <taxon>Halorubrum</taxon>
    </lineage>
</organism>
<dbReference type="InterPro" id="IPR050536">
    <property type="entry name" value="DtxR_MntR_Metal-Reg"/>
</dbReference>
<evidence type="ECO:0000256" key="1">
    <source>
        <dbReference type="SAM" id="MobiDB-lite"/>
    </source>
</evidence>
<protein>
    <submittedName>
        <fullName evidence="2">Uncharacterized protein</fullName>
    </submittedName>
</protein>
<dbReference type="InterPro" id="IPR036388">
    <property type="entry name" value="WH-like_DNA-bd_sf"/>
</dbReference>
<dbReference type="GO" id="GO:0046914">
    <property type="term" value="F:transition metal ion binding"/>
    <property type="evidence" value="ECO:0007669"/>
    <property type="project" value="InterPro"/>
</dbReference>
<dbReference type="SMART" id="SM00529">
    <property type="entry name" value="HTH_DTXR"/>
    <property type="match status" value="1"/>
</dbReference>
<comment type="caution">
    <text evidence="2">The sequence shown here is derived from an EMBL/GenBank/DDBJ whole genome shotgun (WGS) entry which is preliminary data.</text>
</comment>
<dbReference type="EMBL" id="NHOW01000220">
    <property type="protein sequence ID" value="OYR57279.1"/>
    <property type="molecule type" value="Genomic_DNA"/>
</dbReference>
<dbReference type="Proteomes" id="UP000216409">
    <property type="component" value="Unassembled WGS sequence"/>
</dbReference>
<dbReference type="AlphaFoldDB" id="A0A256IL59"/>
<dbReference type="Pfam" id="PF01325">
    <property type="entry name" value="Fe_dep_repress"/>
    <property type="match status" value="1"/>
</dbReference>
<reference evidence="2 3" key="1">
    <citation type="journal article" date="2014" name="Front. Microbiol.">
        <title>Population and genomic analysis of the genus Halorubrum.</title>
        <authorList>
            <person name="Fullmer M.S."/>
            <person name="Soucy S.M."/>
            <person name="Swithers K.S."/>
            <person name="Makkay A.M."/>
            <person name="Wheeler R."/>
            <person name="Ventosa A."/>
            <person name="Gogarten J.P."/>
            <person name="Papke R.T."/>
        </authorList>
    </citation>
    <scope>NUCLEOTIDE SEQUENCE [LARGE SCALE GENOMIC DNA]</scope>
    <source>
        <strain evidence="2 3">LD3</strain>
    </source>
</reference>
<accession>A0A256IL59</accession>
<dbReference type="GO" id="GO:0003677">
    <property type="term" value="F:DNA binding"/>
    <property type="evidence" value="ECO:0007669"/>
    <property type="project" value="InterPro"/>
</dbReference>
<dbReference type="InterPro" id="IPR036390">
    <property type="entry name" value="WH_DNA-bd_sf"/>
</dbReference>
<dbReference type="GO" id="GO:0003700">
    <property type="term" value="F:DNA-binding transcription factor activity"/>
    <property type="evidence" value="ECO:0007669"/>
    <property type="project" value="InterPro"/>
</dbReference>
<dbReference type="Gene3D" id="1.10.10.10">
    <property type="entry name" value="Winged helix-like DNA-binding domain superfamily/Winged helix DNA-binding domain"/>
    <property type="match status" value="1"/>
</dbReference>
<proteinExistence type="predicted"/>